<dbReference type="InterPro" id="IPR036691">
    <property type="entry name" value="Endo/exonu/phosph_ase_sf"/>
</dbReference>
<dbReference type="PROSITE" id="PS50878">
    <property type="entry name" value="RT_POL"/>
    <property type="match status" value="1"/>
</dbReference>
<protein>
    <submittedName>
        <fullName evidence="3">Reverse transcriptase domain-containing protein</fullName>
    </submittedName>
</protein>
<evidence type="ECO:0000313" key="3">
    <source>
        <dbReference type="WBParaSite" id="PSAMB.scaffold5473size11612.g26667.t1"/>
    </source>
</evidence>
<sequence>MDRLKFNLLGLSETKWPGTKKFKSSDHHVFCSGGDDNTRQTYGVAFVVHKKLANKVTNFTPVSERIALLQLAGNKVNVNVLQVYAPTADKQDHEIESFYEQLANTLKPLKKHDITIILGDFNAKVGHGRLHNIVGEHGLGTRNERGDRLVQFCQEERFSIANTWFQLPPRRLYTWISPQDSDNNTIRNQIDYILINIRFKSSVLKAKTYPGADISSDHNPVAATIRLKLRSVQRMSTRRANLEKLKDPADKHQVQQHLNDSIRSITTATADVQEYWHSLKQCILETTETMLGHQAPRKKQRWMTQHILDLMSERRIYKNNNWEKYKEMQQKIREEIRQAKEKWMVEQCGEIEELIKKNDHFNLHKKLKEAGNIYRPAPTPSLYADNNQPILDKQEKLDNWTNYICKLFGAARTPAEKDQQAPEEALHILTSEVEYAIKTAKSGKACGPDTVHVELLKQLDNDNIRQLTNWYNQVYNSSNIPSDWLQSIFVAIPKKATSRKCEDYRLISLMSHVLKVFLKVIQQRIRCTCENALKNTQFGFCKGLGTREAIFGLQILLQRCYEHQKEVYICFIDYEKAFDSVDHDRLATQLKQLGLDKKDINFIIALYWNQTAQLRYDNELTDPIPIQKGVRQGCPLSPILFNIY</sequence>
<dbReference type="InterPro" id="IPR000477">
    <property type="entry name" value="RT_dom"/>
</dbReference>
<dbReference type="Pfam" id="PF00078">
    <property type="entry name" value="RVT_1"/>
    <property type="match status" value="1"/>
</dbReference>
<reference evidence="3" key="1">
    <citation type="submission" date="2022-11" db="UniProtKB">
        <authorList>
            <consortium name="WormBaseParasite"/>
        </authorList>
    </citation>
    <scope>IDENTIFICATION</scope>
</reference>
<dbReference type="CDD" id="cd09076">
    <property type="entry name" value="L1-EN"/>
    <property type="match status" value="1"/>
</dbReference>
<dbReference type="WBParaSite" id="PSAMB.scaffold5473size11612.g26667.t1">
    <property type="protein sequence ID" value="PSAMB.scaffold5473size11612.g26667.t1"/>
    <property type="gene ID" value="PSAMB.scaffold5473size11612.g26667"/>
</dbReference>
<dbReference type="SUPFAM" id="SSF56672">
    <property type="entry name" value="DNA/RNA polymerases"/>
    <property type="match status" value="1"/>
</dbReference>
<dbReference type="CDD" id="cd01650">
    <property type="entry name" value="RT_nLTR_like"/>
    <property type="match status" value="1"/>
</dbReference>
<dbReference type="AlphaFoldDB" id="A0A914WVY7"/>
<feature type="domain" description="Reverse transcriptase" evidence="1">
    <location>
        <begin position="473"/>
        <end position="644"/>
    </location>
</feature>
<dbReference type="Gene3D" id="3.60.10.10">
    <property type="entry name" value="Endonuclease/exonuclease/phosphatase"/>
    <property type="match status" value="1"/>
</dbReference>
<keyword evidence="2" id="KW-1185">Reference proteome</keyword>
<dbReference type="PANTHER" id="PTHR19446">
    <property type="entry name" value="REVERSE TRANSCRIPTASES"/>
    <property type="match status" value="1"/>
</dbReference>
<dbReference type="Pfam" id="PF03372">
    <property type="entry name" value="Exo_endo_phos"/>
    <property type="match status" value="1"/>
</dbReference>
<proteinExistence type="predicted"/>
<accession>A0A914WVY7</accession>
<dbReference type="InterPro" id="IPR043502">
    <property type="entry name" value="DNA/RNA_pol_sf"/>
</dbReference>
<name>A0A914WVY7_9BILA</name>
<dbReference type="Proteomes" id="UP000887566">
    <property type="component" value="Unplaced"/>
</dbReference>
<organism evidence="2 3">
    <name type="scientific">Plectus sambesii</name>
    <dbReference type="NCBI Taxonomy" id="2011161"/>
    <lineage>
        <taxon>Eukaryota</taxon>
        <taxon>Metazoa</taxon>
        <taxon>Ecdysozoa</taxon>
        <taxon>Nematoda</taxon>
        <taxon>Chromadorea</taxon>
        <taxon>Plectida</taxon>
        <taxon>Plectina</taxon>
        <taxon>Plectoidea</taxon>
        <taxon>Plectidae</taxon>
        <taxon>Plectus</taxon>
    </lineage>
</organism>
<dbReference type="SUPFAM" id="SSF56219">
    <property type="entry name" value="DNase I-like"/>
    <property type="match status" value="1"/>
</dbReference>
<evidence type="ECO:0000313" key="2">
    <source>
        <dbReference type="Proteomes" id="UP000887566"/>
    </source>
</evidence>
<dbReference type="InterPro" id="IPR005135">
    <property type="entry name" value="Endo/exonuclease/phosphatase"/>
</dbReference>
<dbReference type="GO" id="GO:0003824">
    <property type="term" value="F:catalytic activity"/>
    <property type="evidence" value="ECO:0007669"/>
    <property type="project" value="InterPro"/>
</dbReference>
<evidence type="ECO:0000259" key="1">
    <source>
        <dbReference type="PROSITE" id="PS50878"/>
    </source>
</evidence>